<dbReference type="SUPFAM" id="SSF47648">
    <property type="entry name" value="Nucleoside phosphorylase/phosphoribosyltransferase N-terminal domain"/>
    <property type="match status" value="1"/>
</dbReference>
<dbReference type="InterPro" id="IPR000312">
    <property type="entry name" value="Glycosyl_Trfase_fam3"/>
</dbReference>
<dbReference type="SUPFAM" id="SSF52418">
    <property type="entry name" value="Nucleoside phosphorylase/phosphoribosyltransferase catalytic domain"/>
    <property type="match status" value="1"/>
</dbReference>
<dbReference type="PANTHER" id="PTHR10515">
    <property type="entry name" value="THYMIDINE PHOSPHORYLASE"/>
    <property type="match status" value="1"/>
</dbReference>
<evidence type="ECO:0000256" key="2">
    <source>
        <dbReference type="ARBA" id="ARBA00022679"/>
    </source>
</evidence>
<keyword evidence="1 4" id="KW-0328">Glycosyltransferase</keyword>
<dbReference type="InterPro" id="IPR017459">
    <property type="entry name" value="Glycosyl_Trfase_fam3_N_dom"/>
</dbReference>
<dbReference type="Pfam" id="PF02885">
    <property type="entry name" value="Glycos_trans_3N"/>
    <property type="match status" value="1"/>
</dbReference>
<dbReference type="SMART" id="SM00941">
    <property type="entry name" value="PYNP_C"/>
    <property type="match status" value="1"/>
</dbReference>
<gene>
    <name evidence="6" type="ORF">LOX96_12740</name>
</gene>
<dbReference type="NCBIfam" id="NF003338">
    <property type="entry name" value="PRK04350.1"/>
    <property type="match status" value="1"/>
</dbReference>
<feature type="domain" description="Pyrimidine nucleoside phosphorylase C-terminal" evidence="5">
    <location>
        <begin position="434"/>
        <end position="501"/>
    </location>
</feature>
<evidence type="ECO:0000259" key="5">
    <source>
        <dbReference type="SMART" id="SM00941"/>
    </source>
</evidence>
<dbReference type="GO" id="GO:0004645">
    <property type="term" value="F:1,4-alpha-oligoglucan phosphorylase activity"/>
    <property type="evidence" value="ECO:0007669"/>
    <property type="project" value="InterPro"/>
</dbReference>
<name>A0A9X2IC81_9GAMM</name>
<dbReference type="Gene3D" id="3.40.1030.10">
    <property type="entry name" value="Nucleoside phosphorylase/phosphoribosyltransferase catalytic domain"/>
    <property type="match status" value="1"/>
</dbReference>
<dbReference type="InterPro" id="IPR013466">
    <property type="entry name" value="Thymidine/AMP_Pase"/>
</dbReference>
<dbReference type="AlphaFoldDB" id="A0A9X2IC81"/>
<dbReference type="InterPro" id="IPR036566">
    <property type="entry name" value="PYNP-like_C_sf"/>
</dbReference>
<dbReference type="InterPro" id="IPR036320">
    <property type="entry name" value="Glycosyl_Trfase_fam3_N_dom_sf"/>
</dbReference>
<keyword evidence="7" id="KW-1185">Reference proteome</keyword>
<dbReference type="Gene3D" id="2.40.40.20">
    <property type="match status" value="1"/>
</dbReference>
<dbReference type="Gene3D" id="3.90.1170.30">
    <property type="entry name" value="Pyrimidine nucleoside phosphorylase-like, C-terminal domain"/>
    <property type="match status" value="1"/>
</dbReference>
<evidence type="ECO:0000256" key="3">
    <source>
        <dbReference type="ARBA" id="ARBA00048550"/>
    </source>
</evidence>
<dbReference type="InterPro" id="IPR017872">
    <property type="entry name" value="Pyrmidine_PPase_CS"/>
</dbReference>
<dbReference type="InterPro" id="IPR035902">
    <property type="entry name" value="Nuc_phospho_transferase"/>
</dbReference>
<dbReference type="PROSITE" id="PS00647">
    <property type="entry name" value="THYMID_PHOSPHORYLASE"/>
    <property type="match status" value="1"/>
</dbReference>
<dbReference type="RefSeq" id="WP_250422647.1">
    <property type="nucleotide sequence ID" value="NZ_JAJKBJ010000016.1"/>
</dbReference>
<dbReference type="Pfam" id="PF07831">
    <property type="entry name" value="PYNP_C"/>
    <property type="match status" value="1"/>
</dbReference>
<dbReference type="PANTHER" id="PTHR10515:SF0">
    <property type="entry name" value="THYMIDINE PHOSPHORYLASE"/>
    <property type="match status" value="1"/>
</dbReference>
<keyword evidence="2 4" id="KW-0808">Transferase</keyword>
<dbReference type="NCBIfam" id="TIGR02645">
    <property type="entry name" value="ARCH_P_rylase"/>
    <property type="match status" value="1"/>
</dbReference>
<evidence type="ECO:0000256" key="4">
    <source>
        <dbReference type="HAMAP-Rule" id="MF_00703"/>
    </source>
</evidence>
<dbReference type="Pfam" id="PF00591">
    <property type="entry name" value="Glycos_transf_3"/>
    <property type="match status" value="1"/>
</dbReference>
<comment type="catalytic activity">
    <reaction evidence="3 4">
        <text>thymidine + phosphate = 2-deoxy-alpha-D-ribose 1-phosphate + thymine</text>
        <dbReference type="Rhea" id="RHEA:16037"/>
        <dbReference type="ChEBI" id="CHEBI:17748"/>
        <dbReference type="ChEBI" id="CHEBI:17821"/>
        <dbReference type="ChEBI" id="CHEBI:43474"/>
        <dbReference type="ChEBI" id="CHEBI:57259"/>
        <dbReference type="EC" id="2.4.2.4"/>
    </reaction>
</comment>
<dbReference type="SUPFAM" id="SSF54680">
    <property type="entry name" value="Pyrimidine nucleoside phosphorylase C-terminal domain"/>
    <property type="match status" value="1"/>
</dbReference>
<dbReference type="EMBL" id="JAJKBJ010000016">
    <property type="protein sequence ID" value="MCL9684966.1"/>
    <property type="molecule type" value="Genomic_DNA"/>
</dbReference>
<accession>A0A9X2IC81</accession>
<dbReference type="GO" id="GO:0006213">
    <property type="term" value="P:pyrimidine nucleoside metabolic process"/>
    <property type="evidence" value="ECO:0007669"/>
    <property type="project" value="InterPro"/>
</dbReference>
<dbReference type="GO" id="GO:0006206">
    <property type="term" value="P:pyrimidine nucleobase metabolic process"/>
    <property type="evidence" value="ECO:0007669"/>
    <property type="project" value="InterPro"/>
</dbReference>
<dbReference type="GO" id="GO:0005829">
    <property type="term" value="C:cytosol"/>
    <property type="evidence" value="ECO:0007669"/>
    <property type="project" value="TreeGrafter"/>
</dbReference>
<dbReference type="EC" id="2.4.2.4" evidence="4"/>
<evidence type="ECO:0000313" key="6">
    <source>
        <dbReference type="EMBL" id="MCL9684966.1"/>
    </source>
</evidence>
<proteinExistence type="inferred from homology"/>
<dbReference type="InterPro" id="IPR028579">
    <property type="entry name" value="Thym_Pase_Put"/>
</dbReference>
<reference evidence="6" key="1">
    <citation type="submission" date="2021-11" db="EMBL/GenBank/DDBJ databases">
        <title>Legionella maioricencis sp. nov., a new species isolated from hot water samples in Mallorca.</title>
        <authorList>
            <person name="Crespi S."/>
            <person name="Drasar V."/>
            <person name="Salva-Serra F."/>
            <person name="Jaen-Luchoro D."/>
            <person name="Pineiro-Iglesias B."/>
            <person name="Aliaga F."/>
            <person name="Fernandez-Juarez V."/>
            <person name="Coll G."/>
            <person name="Moore E.R.B."/>
            <person name="Bennasar-Figueras A."/>
        </authorList>
    </citation>
    <scope>NUCLEOTIDE SEQUENCE</scope>
    <source>
        <strain evidence="6">HCPI-6</strain>
    </source>
</reference>
<dbReference type="Proteomes" id="UP001139721">
    <property type="component" value="Unassembled WGS sequence"/>
</dbReference>
<organism evidence="6 7">
    <name type="scientific">Legionella maioricensis</name>
    <dbReference type="NCBI Taxonomy" id="2896528"/>
    <lineage>
        <taxon>Bacteria</taxon>
        <taxon>Pseudomonadati</taxon>
        <taxon>Pseudomonadota</taxon>
        <taxon>Gammaproteobacteria</taxon>
        <taxon>Legionellales</taxon>
        <taxon>Legionellaceae</taxon>
        <taxon>Legionella</taxon>
    </lineage>
</organism>
<dbReference type="InterPro" id="IPR013102">
    <property type="entry name" value="PYNP_C"/>
</dbReference>
<dbReference type="GO" id="GO:0009032">
    <property type="term" value="F:thymidine phosphorylase activity"/>
    <property type="evidence" value="ECO:0007669"/>
    <property type="project" value="UniProtKB-UniRule"/>
</dbReference>
<evidence type="ECO:0000256" key="1">
    <source>
        <dbReference type="ARBA" id="ARBA00022676"/>
    </source>
</evidence>
<dbReference type="Gene3D" id="1.20.970.50">
    <property type="match status" value="1"/>
</dbReference>
<evidence type="ECO:0000313" key="7">
    <source>
        <dbReference type="Proteomes" id="UP001139721"/>
    </source>
</evidence>
<sequence length="508" mass="54558">MDKALNSESNSLKLIKLGIDTGQEFIVFMRSDCFICKSEGFEAQGRIVVTLNGNSIIATLNIVNSNILQDCEASLSESAWERLNAHTGDSIYLSHLPPIASMGYVRSKIYGKELNAQEFKAIISDIVAGKYANIHLSSFITACGNNNLSTQEITYLTQAMVITGEQLHWDYPIVIDKHSVGGIPGNRTTPIVVAIVAAAGLIIPKTSSRAITSPAGTVDTIETMTPVTLTIPQIQKVVAREGGCMVWGGSLGLSPSDDLLIRVERVLDLDPMGQMIASVLSKKIAVGATHVLIDIPVGPTAKIRSDLAFAKYQSYFSSVGKALGLQVYTLKTYGDQPLGKGIGPALEAKDILAVLRNDKEAPTDLKNKALLIAATLLEFGKKVPAGQGKDRATQLLENGTALKKFLAICEAQGGFKEPPSKSLTYDVVAKHSGLITEIDNRNLAQVAKLAGAPHDQAAGMEFFAKLGMNVEKGQTLYRIHAESKGALDYSRNYALSMPNIIKIISQET</sequence>
<dbReference type="InterPro" id="IPR000053">
    <property type="entry name" value="Thymidine/pyrmidine_PPase"/>
</dbReference>
<dbReference type="HAMAP" id="MF_00703">
    <property type="entry name" value="Thymid_phosp_2"/>
    <property type="match status" value="1"/>
</dbReference>
<protein>
    <recommendedName>
        <fullName evidence="4">Putative thymidine phosphorylase</fullName>
        <ecNumber evidence="4">2.4.2.4</ecNumber>
    </recommendedName>
    <alternativeName>
        <fullName evidence="4">TdRPase</fullName>
    </alternativeName>
</protein>
<comment type="similarity">
    <text evidence="4">Belongs to the thymidine/pyrimidine-nucleoside phosphorylase family. Type 2 subfamily.</text>
</comment>
<comment type="caution">
    <text evidence="6">The sequence shown here is derived from an EMBL/GenBank/DDBJ whole genome shotgun (WGS) entry which is preliminary data.</text>
</comment>